<dbReference type="InterPro" id="IPR027385">
    <property type="entry name" value="Beta-barrel_OMP"/>
</dbReference>
<feature type="chain" id="PRO_5015496145" evidence="2">
    <location>
        <begin position="23"/>
        <end position="188"/>
    </location>
</feature>
<name>A0A2U1FHI7_9PORP</name>
<feature type="domain" description="Outer membrane protein beta-barrel" evidence="3">
    <location>
        <begin position="8"/>
        <end position="172"/>
    </location>
</feature>
<evidence type="ECO:0000259" key="3">
    <source>
        <dbReference type="Pfam" id="PF13505"/>
    </source>
</evidence>
<dbReference type="InterPro" id="IPR011250">
    <property type="entry name" value="OMP/PagP_B-barrel"/>
</dbReference>
<dbReference type="Gene3D" id="2.40.160.20">
    <property type="match status" value="1"/>
</dbReference>
<evidence type="ECO:0000256" key="1">
    <source>
        <dbReference type="ARBA" id="ARBA00022729"/>
    </source>
</evidence>
<dbReference type="GeneID" id="94550595"/>
<dbReference type="RefSeq" id="WP_116679147.1">
    <property type="nucleotide sequence ID" value="NZ_JBGXZY010000124.1"/>
</dbReference>
<evidence type="ECO:0000256" key="2">
    <source>
        <dbReference type="SAM" id="SignalP"/>
    </source>
</evidence>
<dbReference type="Proteomes" id="UP000245462">
    <property type="component" value="Unassembled WGS sequence"/>
</dbReference>
<accession>A0A2U1FHI7</accession>
<evidence type="ECO:0000313" key="4">
    <source>
        <dbReference type="EMBL" id="PVZ11627.1"/>
    </source>
</evidence>
<protein>
    <submittedName>
        <fullName evidence="4">Opacity protein-like surface antigen</fullName>
    </submittedName>
</protein>
<keyword evidence="1 2" id="KW-0732">Signal</keyword>
<dbReference type="Pfam" id="PF13505">
    <property type="entry name" value="OMP_b-brl"/>
    <property type="match status" value="1"/>
</dbReference>
<gene>
    <name evidence="4" type="ORF">C7382_10689</name>
</gene>
<keyword evidence="5" id="KW-1185">Reference proteome</keyword>
<sequence length="188" mass="21175">MRLLRITIALCLSLSFVTTLTAQDSKWWANIHVGREFFGHSAEELKRGWNGGIELRYYLSGSLYLLGTMNYGLASTSFSSGYYDDNGNNATARLKRHSILPAVGAGYEYLWGDYYSCYMQGGVGYGMECTTISYPNKETLWAKRFGWLLETGGDYFIRENLAMGVSVAHLRVGLRNNWTVNLKCSIPL</sequence>
<reference evidence="4 5" key="1">
    <citation type="submission" date="2018-04" db="EMBL/GenBank/DDBJ databases">
        <title>Genomic Encyclopedia of Type Strains, Phase IV (KMG-IV): sequencing the most valuable type-strain genomes for metagenomic binning, comparative biology and taxonomic classification.</title>
        <authorList>
            <person name="Goeker M."/>
        </authorList>
    </citation>
    <scope>NUCLEOTIDE SEQUENCE [LARGE SCALE GENOMIC DNA]</scope>
    <source>
        <strain evidence="4 5">DSM 28520</strain>
    </source>
</reference>
<proteinExistence type="predicted"/>
<dbReference type="AlphaFoldDB" id="A0A2U1FHI7"/>
<organism evidence="4 5">
    <name type="scientific">Porphyromonas loveana</name>
    <dbReference type="NCBI Taxonomy" id="1884669"/>
    <lineage>
        <taxon>Bacteria</taxon>
        <taxon>Pseudomonadati</taxon>
        <taxon>Bacteroidota</taxon>
        <taxon>Bacteroidia</taxon>
        <taxon>Bacteroidales</taxon>
        <taxon>Porphyromonadaceae</taxon>
        <taxon>Porphyromonas</taxon>
    </lineage>
</organism>
<feature type="signal peptide" evidence="2">
    <location>
        <begin position="1"/>
        <end position="22"/>
    </location>
</feature>
<dbReference type="SUPFAM" id="SSF56925">
    <property type="entry name" value="OMPA-like"/>
    <property type="match status" value="1"/>
</dbReference>
<dbReference type="OrthoDB" id="1013217at2"/>
<dbReference type="EMBL" id="QEKY01000006">
    <property type="protein sequence ID" value="PVZ11627.1"/>
    <property type="molecule type" value="Genomic_DNA"/>
</dbReference>
<comment type="caution">
    <text evidence="4">The sequence shown here is derived from an EMBL/GenBank/DDBJ whole genome shotgun (WGS) entry which is preliminary data.</text>
</comment>
<evidence type="ECO:0000313" key="5">
    <source>
        <dbReference type="Proteomes" id="UP000245462"/>
    </source>
</evidence>